<gene>
    <name evidence="5" type="ORF">G2720_23870</name>
</gene>
<evidence type="ECO:0000256" key="3">
    <source>
        <dbReference type="SAM" id="Phobius"/>
    </source>
</evidence>
<dbReference type="PIRSF" id="PIRSF500060">
    <property type="entry name" value="UCP500060"/>
    <property type="match status" value="1"/>
</dbReference>
<dbReference type="PANTHER" id="PTHR43819">
    <property type="entry name" value="ARCHAEAL-TYPE GLUTAMATE SYNTHASE [NADPH]"/>
    <property type="match status" value="1"/>
</dbReference>
<reference evidence="5" key="1">
    <citation type="journal article" date="2018" name="Genome Biol.">
        <title>SKESA: strategic k-mer extension for scrupulous assemblies.</title>
        <authorList>
            <person name="Souvorov A."/>
            <person name="Agarwala R."/>
            <person name="Lipman D.J."/>
        </authorList>
    </citation>
    <scope>NUCLEOTIDE SEQUENCE</scope>
    <source>
        <strain evidence="5">P125109</strain>
    </source>
</reference>
<name>A0A724X042_SALEP</name>
<dbReference type="InterPro" id="IPR027283">
    <property type="entry name" value="YerD"/>
</dbReference>
<keyword evidence="3" id="KW-1133">Transmembrane helix</keyword>
<evidence type="ECO:0000259" key="4">
    <source>
        <dbReference type="Pfam" id="PF01645"/>
    </source>
</evidence>
<dbReference type="AlphaFoldDB" id="A0A724X042"/>
<evidence type="ECO:0000313" key="5">
    <source>
        <dbReference type="EMBL" id="HAE0520837.1"/>
    </source>
</evidence>
<dbReference type="GO" id="GO:0015930">
    <property type="term" value="F:glutamate synthase activity"/>
    <property type="evidence" value="ECO:0007669"/>
    <property type="project" value="InterPro"/>
</dbReference>
<comment type="caution">
    <text evidence="5">The sequence shown here is derived from an EMBL/GenBank/DDBJ whole genome shotgun (WGS) entry which is preliminary data.</text>
</comment>
<dbReference type="SUPFAM" id="SSF51395">
    <property type="entry name" value="FMN-linked oxidoreductases"/>
    <property type="match status" value="1"/>
</dbReference>
<feature type="domain" description="Glutamate synthase" evidence="4">
    <location>
        <begin position="132"/>
        <end position="495"/>
    </location>
</feature>
<organism evidence="5">
    <name type="scientific">Salmonella enteritidis PT4 (strain P125109)</name>
    <dbReference type="NCBI Taxonomy" id="550537"/>
    <lineage>
        <taxon>Bacteria</taxon>
        <taxon>Pseudomonadati</taxon>
        <taxon>Pseudomonadota</taxon>
        <taxon>Gammaproteobacteria</taxon>
        <taxon>Enterobacterales</taxon>
        <taxon>Enterobacteriaceae</taxon>
        <taxon>Salmonella</taxon>
    </lineage>
</organism>
<dbReference type="GO" id="GO:0006537">
    <property type="term" value="P:glutamate biosynthetic process"/>
    <property type="evidence" value="ECO:0007669"/>
    <property type="project" value="InterPro"/>
</dbReference>
<comment type="similarity">
    <text evidence="1 2">Belongs to the glutamate synthase family.</text>
</comment>
<dbReference type="Pfam" id="PF01645">
    <property type="entry name" value="Glu_synthase"/>
    <property type="match status" value="1"/>
</dbReference>
<dbReference type="PIRSF" id="PIRSF006429">
    <property type="entry name" value="GOGAT_lg_2"/>
    <property type="match status" value="1"/>
</dbReference>
<dbReference type="InterPro" id="IPR002932">
    <property type="entry name" value="Glu_synthdom"/>
</dbReference>
<reference evidence="5" key="2">
    <citation type="submission" date="2019-01" db="EMBL/GenBank/DDBJ databases">
        <authorList>
            <consortium name="NCBI Pathogen Detection Project"/>
        </authorList>
    </citation>
    <scope>NUCLEOTIDE SEQUENCE</scope>
    <source>
        <strain evidence="5">P125109</strain>
    </source>
</reference>
<evidence type="ECO:0000256" key="2">
    <source>
        <dbReference type="PIRNR" id="PIRNR006429"/>
    </source>
</evidence>
<keyword evidence="3" id="KW-0812">Transmembrane</keyword>
<protein>
    <submittedName>
        <fullName evidence="5">FMN-binding glutamate synthase family protein</fullName>
    </submittedName>
</protein>
<dbReference type="InterPro" id="IPR024188">
    <property type="entry name" value="GltB"/>
</dbReference>
<dbReference type="CDD" id="cd02808">
    <property type="entry name" value="GltS_FMN"/>
    <property type="match status" value="1"/>
</dbReference>
<dbReference type="InterPro" id="IPR013785">
    <property type="entry name" value="Aldolase_TIM"/>
</dbReference>
<keyword evidence="3" id="KW-0472">Membrane</keyword>
<accession>A0A724X042</accession>
<sequence>MSIDTIVLFILLAIALLIILVPPLLFWHVWRADRRQQEHAVLRNFPVLGKMRYILENMGPELRQYLFLNNNEGKPFSRNEYKTAVLSGKYQSRILGFGSERNFEEAGFYVQNALFPTNRQELRIDQSERVDTHIYQIDRDELFTRKEHLVAKQISPYLLKMEDAPVIGATTCRHPYQVQGLIGQSAMSFGALGDRAITALSIGLGRAKGSWMNTGEGGLSDFHLKGDVDIICQIGPGLFGVRTEDGDFSFDEFQKKSELPQVKAFELKLAQGAKTRGGHLEGAKVTEEIATVRKVKVGVGIDSPNRFNEFTTPETMLDWVERLREVGGKPVGIKVVIGNLEDMRQLIAYMKESGRHPDFMTVDGGEGGTGATFQELADAAGLPLFSALPFVHQLLTEAGLRDKVKVFASGKLINADKIAIALALGADFVNIARGLMFNVGCIQAQVCHTNHCPVGVATTDPKLQKALIVDEKSFRVTNYIISLREGLYNLTAAAGLVSPTELRPEHVIYKDEAGHLIPGPDWMKQHMVHQSLSSR</sequence>
<dbReference type="PANTHER" id="PTHR43819:SF1">
    <property type="entry name" value="ARCHAEAL-TYPE GLUTAMATE SYNTHASE [NADPH]"/>
    <property type="match status" value="1"/>
</dbReference>
<dbReference type="EMBL" id="DAAQRD010000037">
    <property type="protein sequence ID" value="HAE0520837.1"/>
    <property type="molecule type" value="Genomic_DNA"/>
</dbReference>
<dbReference type="Gene3D" id="3.20.20.70">
    <property type="entry name" value="Aldolase class I"/>
    <property type="match status" value="1"/>
</dbReference>
<feature type="transmembrane region" description="Helical" evidence="3">
    <location>
        <begin position="6"/>
        <end position="27"/>
    </location>
</feature>
<proteinExistence type="inferred from homology"/>
<evidence type="ECO:0000256" key="1">
    <source>
        <dbReference type="ARBA" id="ARBA00009716"/>
    </source>
</evidence>